<dbReference type="Pfam" id="PF00571">
    <property type="entry name" value="CBS"/>
    <property type="match status" value="1"/>
</dbReference>
<protein>
    <submittedName>
        <fullName evidence="7">5'-AMP-activated protein kinase subunit gamma-2</fullName>
    </submittedName>
</protein>
<dbReference type="PROSITE" id="PS51371">
    <property type="entry name" value="CBS"/>
    <property type="match status" value="1"/>
</dbReference>
<accession>A0A4E0R8R9</accession>
<dbReference type="Proteomes" id="UP000230066">
    <property type="component" value="Unassembled WGS sequence"/>
</dbReference>
<name>A0A4E0R8R9_FASHE</name>
<dbReference type="GO" id="GO:0016208">
    <property type="term" value="F:AMP binding"/>
    <property type="evidence" value="ECO:0007669"/>
    <property type="project" value="TreeGrafter"/>
</dbReference>
<dbReference type="InterPro" id="IPR050511">
    <property type="entry name" value="AMPK_gamma/SDS23_families"/>
</dbReference>
<keyword evidence="8" id="KW-1185">Reference proteome</keyword>
<dbReference type="GO" id="GO:0005737">
    <property type="term" value="C:cytoplasm"/>
    <property type="evidence" value="ECO:0007669"/>
    <property type="project" value="TreeGrafter"/>
</dbReference>
<dbReference type="GO" id="GO:0019887">
    <property type="term" value="F:protein kinase regulator activity"/>
    <property type="evidence" value="ECO:0007669"/>
    <property type="project" value="TreeGrafter"/>
</dbReference>
<evidence type="ECO:0000313" key="7">
    <source>
        <dbReference type="EMBL" id="THD18127.1"/>
    </source>
</evidence>
<dbReference type="SUPFAM" id="SSF54631">
    <property type="entry name" value="CBS-domain pair"/>
    <property type="match status" value="1"/>
</dbReference>
<comment type="caution">
    <text evidence="7">The sequence shown here is derived from an EMBL/GenBank/DDBJ whole genome shotgun (WGS) entry which is preliminary data.</text>
</comment>
<dbReference type="GO" id="GO:0019901">
    <property type="term" value="F:protein kinase binding"/>
    <property type="evidence" value="ECO:0007669"/>
    <property type="project" value="TreeGrafter"/>
</dbReference>
<dbReference type="EMBL" id="JXXN02016148">
    <property type="protein sequence ID" value="THD18127.1"/>
    <property type="molecule type" value="Genomic_DNA"/>
</dbReference>
<dbReference type="GO" id="GO:0031588">
    <property type="term" value="C:nucleotide-activated protein kinase complex"/>
    <property type="evidence" value="ECO:0007669"/>
    <property type="project" value="TreeGrafter"/>
</dbReference>
<dbReference type="PANTHER" id="PTHR13780:SF35">
    <property type="entry name" value="LD22662P"/>
    <property type="match status" value="1"/>
</dbReference>
<dbReference type="AlphaFoldDB" id="A0A4E0R8R9"/>
<dbReference type="InterPro" id="IPR000644">
    <property type="entry name" value="CBS_dom"/>
</dbReference>
<comment type="similarity">
    <text evidence="1">Belongs to the 5'-AMP-activated protein kinase gamma subunit family.</text>
</comment>
<keyword evidence="2" id="KW-0677">Repeat</keyword>
<evidence type="ECO:0000256" key="4">
    <source>
        <dbReference type="ARBA" id="ARBA00025878"/>
    </source>
</evidence>
<keyword evidence="7" id="KW-0418">Kinase</keyword>
<evidence type="ECO:0000313" key="8">
    <source>
        <dbReference type="Proteomes" id="UP000230066"/>
    </source>
</evidence>
<dbReference type="Gene3D" id="3.10.580.10">
    <property type="entry name" value="CBS-domain"/>
    <property type="match status" value="1"/>
</dbReference>
<keyword evidence="7" id="KW-0808">Transferase</keyword>
<dbReference type="GO" id="GO:0016301">
    <property type="term" value="F:kinase activity"/>
    <property type="evidence" value="ECO:0007669"/>
    <property type="project" value="UniProtKB-KW"/>
</dbReference>
<organism evidence="7 8">
    <name type="scientific">Fasciola hepatica</name>
    <name type="common">Liver fluke</name>
    <dbReference type="NCBI Taxonomy" id="6192"/>
    <lineage>
        <taxon>Eukaryota</taxon>
        <taxon>Metazoa</taxon>
        <taxon>Spiralia</taxon>
        <taxon>Lophotrochozoa</taxon>
        <taxon>Platyhelminthes</taxon>
        <taxon>Trematoda</taxon>
        <taxon>Digenea</taxon>
        <taxon>Plagiorchiida</taxon>
        <taxon>Echinostomata</taxon>
        <taxon>Echinostomatoidea</taxon>
        <taxon>Fasciolidae</taxon>
        <taxon>Fasciola</taxon>
    </lineage>
</organism>
<evidence type="ECO:0000256" key="3">
    <source>
        <dbReference type="ARBA" id="ARBA00023122"/>
    </source>
</evidence>
<evidence type="ECO:0000256" key="1">
    <source>
        <dbReference type="ARBA" id="ARBA00006750"/>
    </source>
</evidence>
<dbReference type="GO" id="GO:0005634">
    <property type="term" value="C:nucleus"/>
    <property type="evidence" value="ECO:0007669"/>
    <property type="project" value="TreeGrafter"/>
</dbReference>
<dbReference type="SMART" id="SM00116">
    <property type="entry name" value="CBS"/>
    <property type="match status" value="1"/>
</dbReference>
<reference evidence="7" key="1">
    <citation type="submission" date="2019-03" db="EMBL/GenBank/DDBJ databases">
        <title>Improved annotation for the trematode Fasciola hepatica.</title>
        <authorList>
            <person name="Choi Y.-J."/>
            <person name="Martin J."/>
            <person name="Mitreva M."/>
        </authorList>
    </citation>
    <scope>NUCLEOTIDE SEQUENCE [LARGE SCALE GENOMIC DNA]</scope>
</reference>
<proteinExistence type="inferred from homology"/>
<feature type="domain" description="CBS" evidence="6">
    <location>
        <begin position="15"/>
        <end position="75"/>
    </location>
</feature>
<evidence type="ECO:0000259" key="6">
    <source>
        <dbReference type="PROSITE" id="PS51371"/>
    </source>
</evidence>
<dbReference type="InterPro" id="IPR046342">
    <property type="entry name" value="CBS_dom_sf"/>
</dbReference>
<comment type="subunit">
    <text evidence="4">AMPK is a heterotrimer of an alpha catalytic subunit (PRKAA1 or PRKAA2), a beta (PRKAB1 or PRKAB2) and a gamma non-catalytic subunits (PRKAG1, PRKAG2 or PRKAG3). Interacts with FNIP1 and FNIP2.</text>
</comment>
<evidence type="ECO:0000256" key="2">
    <source>
        <dbReference type="ARBA" id="ARBA00022737"/>
    </source>
</evidence>
<evidence type="ECO:0000256" key="5">
    <source>
        <dbReference type="PROSITE-ProRule" id="PRU00703"/>
    </source>
</evidence>
<gene>
    <name evidence="7" type="ORF">D915_010915</name>
</gene>
<keyword evidence="3 5" id="KW-0129">CBS domain</keyword>
<sequence>MRFRVVASGGISDSLNKFQGVATCQYDDTLESIVDRIVEAGVHRLVIVEDERVLGIVSLSDLLRFLIAEPEVMEIIS</sequence>
<dbReference type="PANTHER" id="PTHR13780">
    <property type="entry name" value="AMP-ACTIVATED PROTEIN KINASE, GAMMA REGULATORY SUBUNIT"/>
    <property type="match status" value="1"/>
</dbReference>